<evidence type="ECO:0000313" key="2">
    <source>
        <dbReference type="EMBL" id="HAT1685566.1"/>
    </source>
</evidence>
<evidence type="ECO:0000313" key="1">
    <source>
        <dbReference type="EMBL" id="HAT1682450.1"/>
    </source>
</evidence>
<dbReference type="EMBL" id="DACSEO010000308">
    <property type="protein sequence ID" value="HAT1685566.1"/>
    <property type="molecule type" value="Genomic_DNA"/>
</dbReference>
<sequence length="229" mass="25709">MQRLLSVLVLFSGAVYAIEPYTCRNGAFPGYEGIKPARIVAGEGEKVHAREDSVGCPEDDRCLRKGYLINGDKVLVTPAVDGWVCTYYFGKKSDYTGWIPESRIQMLPYSGHPEIKRWTGRWRPISIYRGNKAADFINITRTVRNRLQVDGYTYWDGGKNSYGETVIHYGGVSASGKPKGNNLTVKEGDEESACTVRLRLINNLLVVNDNSQCGGMNVRFQSIYQKTHR</sequence>
<proteinExistence type="predicted"/>
<name>A0AAN5LEX1_KLEOX</name>
<accession>A0AAN5LEX1</accession>
<comment type="caution">
    <text evidence="2">The sequence shown here is derived from an EMBL/GenBank/DDBJ whole genome shotgun (WGS) entry which is preliminary data.</text>
</comment>
<reference evidence="2" key="2">
    <citation type="submission" date="2020-11" db="EMBL/GenBank/DDBJ databases">
        <authorList>
            <consortium name="NCBI Pathogen Detection Project"/>
        </authorList>
    </citation>
    <scope>NUCLEOTIDE SEQUENCE</scope>
    <source>
        <strain evidence="2">R404</strain>
    </source>
</reference>
<dbReference type="Proteomes" id="UP000856143">
    <property type="component" value="Unassembled WGS sequence"/>
</dbReference>
<reference evidence="2" key="1">
    <citation type="journal article" date="2018" name="Genome Biol.">
        <title>SKESA: strategic k-mer extension for scrupulous assemblies.</title>
        <authorList>
            <person name="Souvorov A."/>
            <person name="Agarwala R."/>
            <person name="Lipman D.J."/>
        </authorList>
    </citation>
    <scope>NUCLEOTIDE SEQUENCE</scope>
    <source>
        <strain evidence="2">R404</strain>
    </source>
</reference>
<organism evidence="2 3">
    <name type="scientific">Klebsiella oxytoca</name>
    <dbReference type="NCBI Taxonomy" id="571"/>
    <lineage>
        <taxon>Bacteria</taxon>
        <taxon>Pseudomonadati</taxon>
        <taxon>Pseudomonadota</taxon>
        <taxon>Gammaproteobacteria</taxon>
        <taxon>Enterobacterales</taxon>
        <taxon>Enterobacteriaceae</taxon>
        <taxon>Klebsiella/Raoultella group</taxon>
        <taxon>Klebsiella</taxon>
    </lineage>
</organism>
<dbReference type="EMBL" id="DACSEO010000036">
    <property type="protein sequence ID" value="HAT1682450.1"/>
    <property type="molecule type" value="Genomic_DNA"/>
</dbReference>
<gene>
    <name evidence="1" type="ORF">I8Y21_003152</name>
    <name evidence="2" type="ORF">I8Y21_006447</name>
</gene>
<evidence type="ECO:0000313" key="3">
    <source>
        <dbReference type="Proteomes" id="UP000856143"/>
    </source>
</evidence>
<protein>
    <submittedName>
        <fullName evidence="2">Uncharacterized protein</fullName>
    </submittedName>
</protein>
<dbReference type="AlphaFoldDB" id="A0AAN5LEX1"/>